<dbReference type="Pfam" id="PF03466">
    <property type="entry name" value="LysR_substrate"/>
    <property type="match status" value="1"/>
</dbReference>
<comment type="similarity">
    <text evidence="1">Belongs to the LysR transcriptional regulatory family.</text>
</comment>
<evidence type="ECO:0000256" key="3">
    <source>
        <dbReference type="ARBA" id="ARBA00023125"/>
    </source>
</evidence>
<dbReference type="Pfam" id="PF00126">
    <property type="entry name" value="HTH_1"/>
    <property type="match status" value="1"/>
</dbReference>
<evidence type="ECO:0000256" key="4">
    <source>
        <dbReference type="ARBA" id="ARBA00023163"/>
    </source>
</evidence>
<dbReference type="RefSeq" id="WP_119911629.1">
    <property type="nucleotide sequence ID" value="NZ_QZCH01000022.1"/>
</dbReference>
<dbReference type="PANTHER" id="PTHR30118:SF7">
    <property type="entry name" value="TRANSCRIPTIONAL REGULATOR LYSR FAMILY"/>
    <property type="match status" value="1"/>
</dbReference>
<organism evidence="6 7">
    <name type="scientific">Motilimonas pumila</name>
    <dbReference type="NCBI Taxonomy" id="2303987"/>
    <lineage>
        <taxon>Bacteria</taxon>
        <taxon>Pseudomonadati</taxon>
        <taxon>Pseudomonadota</taxon>
        <taxon>Gammaproteobacteria</taxon>
        <taxon>Alteromonadales</taxon>
        <taxon>Alteromonadales genera incertae sedis</taxon>
        <taxon>Motilimonas</taxon>
    </lineage>
</organism>
<accession>A0A418YBY4</accession>
<dbReference type="AlphaFoldDB" id="A0A418YBY4"/>
<dbReference type="SUPFAM" id="SSF46785">
    <property type="entry name" value="Winged helix' DNA-binding domain"/>
    <property type="match status" value="1"/>
</dbReference>
<dbReference type="InterPro" id="IPR000847">
    <property type="entry name" value="LysR_HTH_N"/>
</dbReference>
<feature type="domain" description="HTH lysR-type" evidence="5">
    <location>
        <begin position="7"/>
        <end position="64"/>
    </location>
</feature>
<evidence type="ECO:0000313" key="7">
    <source>
        <dbReference type="Proteomes" id="UP000283255"/>
    </source>
</evidence>
<keyword evidence="2" id="KW-0805">Transcription regulation</keyword>
<protein>
    <submittedName>
        <fullName evidence="6">LysR family transcriptional regulator</fullName>
    </submittedName>
</protein>
<keyword evidence="3" id="KW-0238">DNA-binding</keyword>
<keyword evidence="7" id="KW-1185">Reference proteome</keyword>
<dbReference type="Gene3D" id="3.40.190.10">
    <property type="entry name" value="Periplasmic binding protein-like II"/>
    <property type="match status" value="2"/>
</dbReference>
<dbReference type="InterPro" id="IPR036390">
    <property type="entry name" value="WH_DNA-bd_sf"/>
</dbReference>
<dbReference type="SUPFAM" id="SSF53850">
    <property type="entry name" value="Periplasmic binding protein-like II"/>
    <property type="match status" value="1"/>
</dbReference>
<dbReference type="EMBL" id="QZCH01000022">
    <property type="protein sequence ID" value="RJG41968.1"/>
    <property type="molecule type" value="Genomic_DNA"/>
</dbReference>
<dbReference type="InterPro" id="IPR005119">
    <property type="entry name" value="LysR_subst-bd"/>
</dbReference>
<dbReference type="Gene3D" id="1.10.10.10">
    <property type="entry name" value="Winged helix-like DNA-binding domain superfamily/Winged helix DNA-binding domain"/>
    <property type="match status" value="1"/>
</dbReference>
<sequence length="313" mass="35557">MRELRDLDLNLLKLLQAVIETRNTHLAADKLGISQTSVSRGMAKLRETFGDQLFIRKAHGVEPSELATRLAIAADEMFIPVVKVMESYQNFEPENFRGNVNISMNIFILDLFGEGIFTALRDVLPNANFKMTYWQDQSVGDMLNGQIDYMLHFAAFPLPQEIYQHKLKQVKLCLIAKKNHPVLKKSSDWQAIHELPITRILIDGINAKRSPMEELYIAKGYQANLVLETHSVTVLLNKLKNSNAISYGSSFMTQNDPALSCYPLPDMPKDARQIQLNGGYLQSKRGFPLNQLLHQIIQQYFDGLGQPEPKINQ</sequence>
<evidence type="ECO:0000256" key="2">
    <source>
        <dbReference type="ARBA" id="ARBA00023015"/>
    </source>
</evidence>
<evidence type="ECO:0000259" key="5">
    <source>
        <dbReference type="PROSITE" id="PS50931"/>
    </source>
</evidence>
<dbReference type="InterPro" id="IPR050389">
    <property type="entry name" value="LysR-type_TF"/>
</dbReference>
<evidence type="ECO:0000313" key="6">
    <source>
        <dbReference type="EMBL" id="RJG41968.1"/>
    </source>
</evidence>
<dbReference type="Proteomes" id="UP000283255">
    <property type="component" value="Unassembled WGS sequence"/>
</dbReference>
<dbReference type="GO" id="GO:0003677">
    <property type="term" value="F:DNA binding"/>
    <property type="evidence" value="ECO:0007669"/>
    <property type="project" value="UniProtKB-KW"/>
</dbReference>
<reference evidence="6 7" key="1">
    <citation type="submission" date="2018-09" db="EMBL/GenBank/DDBJ databases">
        <authorList>
            <person name="Wang F."/>
        </authorList>
    </citation>
    <scope>NUCLEOTIDE SEQUENCE [LARGE SCALE GENOMIC DNA]</scope>
    <source>
        <strain evidence="6 7">PLHSC7-2</strain>
    </source>
</reference>
<gene>
    <name evidence="6" type="ORF">D1Z90_15135</name>
</gene>
<comment type="caution">
    <text evidence="6">The sequence shown here is derived from an EMBL/GenBank/DDBJ whole genome shotgun (WGS) entry which is preliminary data.</text>
</comment>
<dbReference type="PANTHER" id="PTHR30118">
    <property type="entry name" value="HTH-TYPE TRANSCRIPTIONAL REGULATOR LEUO-RELATED"/>
    <property type="match status" value="1"/>
</dbReference>
<keyword evidence="4" id="KW-0804">Transcription</keyword>
<dbReference type="OrthoDB" id="6396370at2"/>
<evidence type="ECO:0000256" key="1">
    <source>
        <dbReference type="ARBA" id="ARBA00009437"/>
    </source>
</evidence>
<dbReference type="PROSITE" id="PS50931">
    <property type="entry name" value="HTH_LYSR"/>
    <property type="match status" value="1"/>
</dbReference>
<dbReference type="GO" id="GO:0003700">
    <property type="term" value="F:DNA-binding transcription factor activity"/>
    <property type="evidence" value="ECO:0007669"/>
    <property type="project" value="InterPro"/>
</dbReference>
<proteinExistence type="inferred from homology"/>
<name>A0A418YBY4_9GAMM</name>
<dbReference type="InterPro" id="IPR036388">
    <property type="entry name" value="WH-like_DNA-bd_sf"/>
</dbReference>
<reference evidence="6 7" key="2">
    <citation type="submission" date="2019-01" db="EMBL/GenBank/DDBJ databases">
        <title>Motilimonas pumilus sp. nov., isolated from the gut of sea cucumber (Apostichopus japonicus).</title>
        <authorList>
            <person name="Wang F.-Q."/>
            <person name="Ren L.-H."/>
            <person name="Lin Y.-W."/>
            <person name="Sun G.-H."/>
            <person name="Du Z.-J."/>
            <person name="Zhao J.-X."/>
            <person name="Liu X.-J."/>
            <person name="Liu L.-J."/>
        </authorList>
    </citation>
    <scope>NUCLEOTIDE SEQUENCE [LARGE SCALE GENOMIC DNA]</scope>
    <source>
        <strain evidence="6 7">PLHSC7-2</strain>
    </source>
</reference>